<keyword evidence="3" id="KW-1185">Reference proteome</keyword>
<reference evidence="2 3" key="1">
    <citation type="submission" date="2016-07" db="EMBL/GenBank/DDBJ databases">
        <title>Pervasive Adenine N6-methylation of Active Genes in Fungi.</title>
        <authorList>
            <consortium name="DOE Joint Genome Institute"/>
            <person name="Mondo S.J."/>
            <person name="Dannebaum R.O."/>
            <person name="Kuo R.C."/>
            <person name="Labutti K."/>
            <person name="Haridas S."/>
            <person name="Kuo A."/>
            <person name="Salamov A."/>
            <person name="Ahrendt S.R."/>
            <person name="Lipzen A."/>
            <person name="Sullivan W."/>
            <person name="Andreopoulos W.B."/>
            <person name="Clum A."/>
            <person name="Lindquist E."/>
            <person name="Daum C."/>
            <person name="Ramamoorthy G.K."/>
            <person name="Gryganskyi A."/>
            <person name="Culley D."/>
            <person name="Magnuson J.K."/>
            <person name="James T.Y."/>
            <person name="O'Malley M.A."/>
            <person name="Stajich J.E."/>
            <person name="Spatafora J.W."/>
            <person name="Visel A."/>
            <person name="Grigoriev I.V."/>
        </authorList>
    </citation>
    <scope>NUCLEOTIDE SEQUENCE [LARGE SCALE GENOMIC DNA]</scope>
    <source>
        <strain evidence="2 3">ATCC 12442</strain>
    </source>
</reference>
<dbReference type="PANTHER" id="PTHR31642">
    <property type="entry name" value="TRICHOTHECENE 3-O-ACETYLTRANSFERASE"/>
    <property type="match status" value="1"/>
</dbReference>
<dbReference type="RefSeq" id="XP_040743632.1">
    <property type="nucleotide sequence ID" value="XM_040883526.1"/>
</dbReference>
<dbReference type="GO" id="GO:0044550">
    <property type="term" value="P:secondary metabolite biosynthetic process"/>
    <property type="evidence" value="ECO:0007669"/>
    <property type="project" value="TreeGrafter"/>
</dbReference>
<proteinExistence type="predicted"/>
<dbReference type="OrthoDB" id="1862401at2759"/>
<dbReference type="GO" id="GO:0016747">
    <property type="term" value="F:acyltransferase activity, transferring groups other than amino-acyl groups"/>
    <property type="evidence" value="ECO:0007669"/>
    <property type="project" value="TreeGrafter"/>
</dbReference>
<comment type="caution">
    <text evidence="2">The sequence shown here is derived from an EMBL/GenBank/DDBJ whole genome shotgun (WGS) entry which is preliminary data.</text>
</comment>
<dbReference type="GeneID" id="63800174"/>
<organism evidence="2 3">
    <name type="scientific">Linderina pennispora</name>
    <dbReference type="NCBI Taxonomy" id="61395"/>
    <lineage>
        <taxon>Eukaryota</taxon>
        <taxon>Fungi</taxon>
        <taxon>Fungi incertae sedis</taxon>
        <taxon>Zoopagomycota</taxon>
        <taxon>Kickxellomycotina</taxon>
        <taxon>Kickxellomycetes</taxon>
        <taxon>Kickxellales</taxon>
        <taxon>Kickxellaceae</taxon>
        <taxon>Linderina</taxon>
    </lineage>
</organism>
<name>A0A1Y1WA28_9FUNG</name>
<dbReference type="AlphaFoldDB" id="A0A1Y1WA28"/>
<accession>A0A1Y1WA28</accession>
<protein>
    <recommendedName>
        <fullName evidence="4">Transferase-domain-containing protein</fullName>
    </recommendedName>
</protein>
<dbReference type="Proteomes" id="UP000193922">
    <property type="component" value="Unassembled WGS sequence"/>
</dbReference>
<sequence length="482" mass="53109">MEALHETIQNQTIQLSSLDAQSTSIAISYVFIYENTKKSKDFMHTERLADSLYVALERFPVFLGHLVEKQYGLDQVVVDRDNLNSPMFEESSSNVCYGDIRMANFHWSSWKACLPRSLSLVVTPDDSGSVKLLQVHIARLGNNSGVVMAVSTLHSLVDGYGFFRFINDWARTCAMGSDAPLVSYSSDRNIIEQNLPKLGKPIGPVSLRMYAKFNAVAEWMAWTSNATRGWMIKRGIEAADGEGHFFKVTGESLDRLRDSVKQVVEGRVSDNDLLASLASHAIAKGQKDVESSAGKGILGTISSALSTLVGQVPGNLRANVVCDARHRIGIADKNFIGNGLISPVAEIPLDKLEVAMTDRDLAEITRVIRSLVDNADGEYVRGYLDVWKQHPTAFARALVALGSDNRFISITNQTRFGAYDADFGSGRPTWACPAPTLVPNIVFILSSPDSHRDAIVYITADKPVMQNILKNSYWMDIAELIN</sequence>
<dbReference type="PANTHER" id="PTHR31642:SF310">
    <property type="entry name" value="FATTY ALCOHOL:CAFFEOYL-COA ACYLTRANSFERASE"/>
    <property type="match status" value="1"/>
</dbReference>
<keyword evidence="1" id="KW-0808">Transferase</keyword>
<evidence type="ECO:0000256" key="1">
    <source>
        <dbReference type="ARBA" id="ARBA00022679"/>
    </source>
</evidence>
<dbReference type="Pfam" id="PF02458">
    <property type="entry name" value="Transferase"/>
    <property type="match status" value="2"/>
</dbReference>
<dbReference type="InterPro" id="IPR050317">
    <property type="entry name" value="Plant_Fungal_Acyltransferase"/>
</dbReference>
<dbReference type="STRING" id="61395.A0A1Y1WA28"/>
<evidence type="ECO:0000313" key="3">
    <source>
        <dbReference type="Proteomes" id="UP000193922"/>
    </source>
</evidence>
<evidence type="ECO:0000313" key="2">
    <source>
        <dbReference type="EMBL" id="ORX69994.1"/>
    </source>
</evidence>
<evidence type="ECO:0008006" key="4">
    <source>
        <dbReference type="Google" id="ProtNLM"/>
    </source>
</evidence>
<gene>
    <name evidence="2" type="ORF">DL89DRAFT_150551</name>
</gene>
<dbReference type="Gene3D" id="3.30.559.10">
    <property type="entry name" value="Chloramphenicol acetyltransferase-like domain"/>
    <property type="match status" value="2"/>
</dbReference>
<dbReference type="EMBL" id="MCFD01000006">
    <property type="protein sequence ID" value="ORX69994.1"/>
    <property type="molecule type" value="Genomic_DNA"/>
</dbReference>
<dbReference type="InterPro" id="IPR023213">
    <property type="entry name" value="CAT-like_dom_sf"/>
</dbReference>